<dbReference type="CDD" id="cd00299">
    <property type="entry name" value="GST_C_family"/>
    <property type="match status" value="1"/>
</dbReference>
<proteinExistence type="predicted"/>
<dbReference type="InterPro" id="IPR036249">
    <property type="entry name" value="Thioredoxin-like_sf"/>
</dbReference>
<dbReference type="AlphaFoldDB" id="A0A0C9UQQ2"/>
<gene>
    <name evidence="2" type="ORF">M422DRAFT_30116</name>
</gene>
<dbReference type="Pfam" id="PF13409">
    <property type="entry name" value="GST_N_2"/>
    <property type="match status" value="1"/>
</dbReference>
<keyword evidence="3" id="KW-1185">Reference proteome</keyword>
<dbReference type="OrthoDB" id="412788at2759"/>
<protein>
    <submittedName>
        <fullName evidence="2">Unplaced genomic scaffold SPHSTscaffold_38, whole genome shotgun sequence</fullName>
    </submittedName>
</protein>
<reference evidence="2 3" key="1">
    <citation type="submission" date="2014-06" db="EMBL/GenBank/DDBJ databases">
        <title>Evolutionary Origins and Diversification of the Mycorrhizal Mutualists.</title>
        <authorList>
            <consortium name="DOE Joint Genome Institute"/>
            <consortium name="Mycorrhizal Genomics Consortium"/>
            <person name="Kohler A."/>
            <person name="Kuo A."/>
            <person name="Nagy L.G."/>
            <person name="Floudas D."/>
            <person name="Copeland A."/>
            <person name="Barry K.W."/>
            <person name="Cichocki N."/>
            <person name="Veneault-Fourrey C."/>
            <person name="LaButti K."/>
            <person name="Lindquist E.A."/>
            <person name="Lipzen A."/>
            <person name="Lundell T."/>
            <person name="Morin E."/>
            <person name="Murat C."/>
            <person name="Riley R."/>
            <person name="Ohm R."/>
            <person name="Sun H."/>
            <person name="Tunlid A."/>
            <person name="Henrissat B."/>
            <person name="Grigoriev I.V."/>
            <person name="Hibbett D.S."/>
            <person name="Martin F."/>
        </authorList>
    </citation>
    <scope>NUCLEOTIDE SEQUENCE [LARGE SCALE GENOMIC DNA]</scope>
    <source>
        <strain evidence="2 3">SS14</strain>
    </source>
</reference>
<dbReference type="PROSITE" id="PS50404">
    <property type="entry name" value="GST_NTER"/>
    <property type="match status" value="1"/>
</dbReference>
<accession>A0A0C9UQQ2</accession>
<evidence type="ECO:0000313" key="2">
    <source>
        <dbReference type="EMBL" id="KIJ45263.1"/>
    </source>
</evidence>
<dbReference type="HOGENOM" id="CLU_063115_0_0_1"/>
<dbReference type="EMBL" id="KN837113">
    <property type="protein sequence ID" value="KIJ45263.1"/>
    <property type="molecule type" value="Genomic_DNA"/>
</dbReference>
<evidence type="ECO:0000259" key="1">
    <source>
        <dbReference type="PROSITE" id="PS50404"/>
    </source>
</evidence>
<name>A0A0C9UQQ2_SPHS4</name>
<dbReference type="Gene3D" id="3.40.30.10">
    <property type="entry name" value="Glutaredoxin"/>
    <property type="match status" value="1"/>
</dbReference>
<sequence>MSTSPVQIPPKAVLYYNPESLWCAAVLLALEEKGYTDDDLEFKVVDLDRSDNFSPGYVRLNSGATVPTMVVPLQSSLVPDAPRKFRALTDTKTILEFLDKTRSPMSRGRGQQPTYAPAPTLSPATVSLAEISNTIIALLHQVPINFLMFAAINTQELQAQANGRPGTLVKNRSQALQRYLNDETDVAIPVIRTLWESRLVEVDILRQVYETANKPDGDLSPEELKGREVFFEKSVNAWLAIRDVFLRLEKDIIGPHVLGDQLSLVDLHLVAWVTRLFFLAGAPLPPLQKTPQISDIVDAPYPGYNNLEETIRKHTGDNGFTLGPKIRTFWTALKDRDSWVKVYGNGLH</sequence>
<feature type="domain" description="GST N-terminal" evidence="1">
    <location>
        <begin position="10"/>
        <end position="106"/>
    </location>
</feature>
<organism evidence="2 3">
    <name type="scientific">Sphaerobolus stellatus (strain SS14)</name>
    <dbReference type="NCBI Taxonomy" id="990650"/>
    <lineage>
        <taxon>Eukaryota</taxon>
        <taxon>Fungi</taxon>
        <taxon>Dikarya</taxon>
        <taxon>Basidiomycota</taxon>
        <taxon>Agaricomycotina</taxon>
        <taxon>Agaricomycetes</taxon>
        <taxon>Phallomycetidae</taxon>
        <taxon>Geastrales</taxon>
        <taxon>Sphaerobolaceae</taxon>
        <taxon>Sphaerobolus</taxon>
    </lineage>
</organism>
<evidence type="ECO:0000313" key="3">
    <source>
        <dbReference type="Proteomes" id="UP000054279"/>
    </source>
</evidence>
<dbReference type="SUPFAM" id="SSF52833">
    <property type="entry name" value="Thioredoxin-like"/>
    <property type="match status" value="1"/>
</dbReference>
<dbReference type="Proteomes" id="UP000054279">
    <property type="component" value="Unassembled WGS sequence"/>
</dbReference>
<dbReference type="InterPro" id="IPR004045">
    <property type="entry name" value="Glutathione_S-Trfase_N"/>
</dbReference>